<dbReference type="Pfam" id="PF01171">
    <property type="entry name" value="ATP_bind_3"/>
    <property type="match status" value="1"/>
</dbReference>
<comment type="subcellular location">
    <subcellularLocation>
        <location evidence="1 8">Cytoplasm</location>
    </subcellularLocation>
</comment>
<evidence type="ECO:0000256" key="5">
    <source>
        <dbReference type="ARBA" id="ARBA00022741"/>
    </source>
</evidence>
<keyword evidence="3 8" id="KW-0436">Ligase</keyword>
<dbReference type="HAMAP" id="MF_01161">
    <property type="entry name" value="tRNA_Ile_lys_synt"/>
    <property type="match status" value="1"/>
</dbReference>
<name>A0A0M0FYP4_9BACI</name>
<dbReference type="EMBL" id="LGUE01000010">
    <property type="protein sequence ID" value="KON82690.1"/>
    <property type="molecule type" value="Genomic_DNA"/>
</dbReference>
<dbReference type="SUPFAM" id="SSF52402">
    <property type="entry name" value="Adenine nucleotide alpha hydrolases-like"/>
    <property type="match status" value="1"/>
</dbReference>
<comment type="domain">
    <text evidence="8">The N-terminal region contains the highly conserved SGGXDS motif, predicted to be a P-loop motif involved in ATP binding.</text>
</comment>
<dbReference type="Pfam" id="PF11734">
    <property type="entry name" value="TilS_C"/>
    <property type="match status" value="1"/>
</dbReference>
<evidence type="ECO:0000256" key="6">
    <source>
        <dbReference type="ARBA" id="ARBA00022840"/>
    </source>
</evidence>
<protein>
    <recommendedName>
        <fullName evidence="8">tRNA(Ile)-lysidine synthase</fullName>
        <ecNumber evidence="8">6.3.4.19</ecNumber>
    </recommendedName>
    <alternativeName>
        <fullName evidence="8">tRNA(Ile)-2-lysyl-cytidine synthase</fullName>
    </alternativeName>
    <alternativeName>
        <fullName evidence="8">tRNA(Ile)-lysidine synthetase</fullName>
    </alternativeName>
</protein>
<dbReference type="PANTHER" id="PTHR43033:SF1">
    <property type="entry name" value="TRNA(ILE)-LYSIDINE SYNTHASE-RELATED"/>
    <property type="match status" value="1"/>
</dbReference>
<keyword evidence="11" id="KW-1185">Reference proteome</keyword>
<evidence type="ECO:0000256" key="1">
    <source>
        <dbReference type="ARBA" id="ARBA00004496"/>
    </source>
</evidence>
<keyword evidence="6 8" id="KW-0067">ATP-binding</keyword>
<evidence type="ECO:0000313" key="10">
    <source>
        <dbReference type="EMBL" id="KON82690.1"/>
    </source>
</evidence>
<evidence type="ECO:0000259" key="9">
    <source>
        <dbReference type="SMART" id="SM00977"/>
    </source>
</evidence>
<dbReference type="Gene3D" id="3.30.465.60">
    <property type="match status" value="1"/>
</dbReference>
<comment type="similarity">
    <text evidence="8">Belongs to the tRNA(Ile)-lysidine synthase family.</text>
</comment>
<dbReference type="GO" id="GO:0006400">
    <property type="term" value="P:tRNA modification"/>
    <property type="evidence" value="ECO:0007669"/>
    <property type="project" value="UniProtKB-UniRule"/>
</dbReference>
<dbReference type="InterPro" id="IPR011063">
    <property type="entry name" value="TilS/TtcA_N"/>
</dbReference>
<dbReference type="GO" id="GO:0005524">
    <property type="term" value="F:ATP binding"/>
    <property type="evidence" value="ECO:0007669"/>
    <property type="project" value="UniProtKB-UniRule"/>
</dbReference>
<dbReference type="PANTHER" id="PTHR43033">
    <property type="entry name" value="TRNA(ILE)-LYSIDINE SYNTHASE-RELATED"/>
    <property type="match status" value="1"/>
</dbReference>
<dbReference type="EC" id="6.3.4.19" evidence="8"/>
<evidence type="ECO:0000256" key="2">
    <source>
        <dbReference type="ARBA" id="ARBA00022490"/>
    </source>
</evidence>
<evidence type="ECO:0000256" key="4">
    <source>
        <dbReference type="ARBA" id="ARBA00022694"/>
    </source>
</evidence>
<gene>
    <name evidence="8" type="primary">tilS</name>
    <name evidence="10" type="ORF">AF331_21480</name>
</gene>
<dbReference type="NCBIfam" id="TIGR02433">
    <property type="entry name" value="lysidine_TilS_C"/>
    <property type="match status" value="1"/>
</dbReference>
<dbReference type="InterPro" id="IPR014729">
    <property type="entry name" value="Rossmann-like_a/b/a_fold"/>
</dbReference>
<keyword evidence="2 8" id="KW-0963">Cytoplasm</keyword>
<dbReference type="SUPFAM" id="SSF82829">
    <property type="entry name" value="MesJ substrate recognition domain-like"/>
    <property type="match status" value="1"/>
</dbReference>
<keyword evidence="4 8" id="KW-0819">tRNA processing</keyword>
<dbReference type="SUPFAM" id="SSF56037">
    <property type="entry name" value="PheT/TilS domain"/>
    <property type="match status" value="1"/>
</dbReference>
<organism evidence="10 11">
    <name type="scientific">Rossellomorea marisflavi</name>
    <dbReference type="NCBI Taxonomy" id="189381"/>
    <lineage>
        <taxon>Bacteria</taxon>
        <taxon>Bacillati</taxon>
        <taxon>Bacillota</taxon>
        <taxon>Bacilli</taxon>
        <taxon>Bacillales</taxon>
        <taxon>Bacillaceae</taxon>
        <taxon>Rossellomorea</taxon>
    </lineage>
</organism>
<accession>A0A0M0FYP4</accession>
<evidence type="ECO:0000313" key="11">
    <source>
        <dbReference type="Proteomes" id="UP000037405"/>
    </source>
</evidence>
<sequence length="466" mass="53594">MLEQTSREFIQRHRLLEKGDRLVVAVSGGPDSLALIHFLHALRDELDVEVACAHVDHMFRGRESYEDLLFVEGFCKERDIPFFGERINIPELMETEKGSLQEMARKARYGYLRQVMDRYGGNKLALGHHGDDQVETILMKWTRGAGAKGRAGIPFKRPFSAGEIIRPFLPVTKAEILDYCKRERLFPRIDPSNSKDTYTRNRFRSRVLPFLKEENPHVHRNFQQFSEESLEDEEFLEELTRVKLNKVWKVEEDFSTLDIKRFLQMAQPLQRRAINLILNYLYKLKPASLSSIHIYDVLRLLKGENPNAQLDLPSGLKVTKAYQTCYFHFGNLSGGPYYFELGIHSSIILPTGIRISLMPSRGYVQDDGGETIHLNRDGVTLPLIVRTREAGDRMKVKGMEGSKKLKTLFIDEKIPLHLRDRWPVVTDSEGRILWVPGLRKSVYDTGEGREDSLVLQVKSNHLLGGS</sequence>
<feature type="binding site" evidence="8">
    <location>
        <begin position="27"/>
        <end position="32"/>
    </location>
    <ligand>
        <name>ATP</name>
        <dbReference type="ChEBI" id="CHEBI:30616"/>
    </ligand>
</feature>
<dbReference type="Proteomes" id="UP000037405">
    <property type="component" value="Unassembled WGS sequence"/>
</dbReference>
<dbReference type="InterPro" id="IPR015262">
    <property type="entry name" value="tRNA_Ile_lys_synt_subst-bd"/>
</dbReference>
<dbReference type="AlphaFoldDB" id="A0A0M0FYP4"/>
<evidence type="ECO:0000256" key="3">
    <source>
        <dbReference type="ARBA" id="ARBA00022598"/>
    </source>
</evidence>
<proteinExistence type="inferred from homology"/>
<dbReference type="GO" id="GO:0005737">
    <property type="term" value="C:cytoplasm"/>
    <property type="evidence" value="ECO:0007669"/>
    <property type="project" value="UniProtKB-SubCell"/>
</dbReference>
<dbReference type="CDD" id="cd01992">
    <property type="entry name" value="TilS_N"/>
    <property type="match status" value="1"/>
</dbReference>
<dbReference type="GO" id="GO:0032267">
    <property type="term" value="F:tRNA(Ile)-lysidine synthase activity"/>
    <property type="evidence" value="ECO:0007669"/>
    <property type="project" value="UniProtKB-EC"/>
</dbReference>
<comment type="catalytic activity">
    <reaction evidence="7 8">
        <text>cytidine(34) in tRNA(Ile2) + L-lysine + ATP = lysidine(34) in tRNA(Ile2) + AMP + diphosphate + H(+)</text>
        <dbReference type="Rhea" id="RHEA:43744"/>
        <dbReference type="Rhea" id="RHEA-COMP:10625"/>
        <dbReference type="Rhea" id="RHEA-COMP:10670"/>
        <dbReference type="ChEBI" id="CHEBI:15378"/>
        <dbReference type="ChEBI" id="CHEBI:30616"/>
        <dbReference type="ChEBI" id="CHEBI:32551"/>
        <dbReference type="ChEBI" id="CHEBI:33019"/>
        <dbReference type="ChEBI" id="CHEBI:82748"/>
        <dbReference type="ChEBI" id="CHEBI:83665"/>
        <dbReference type="ChEBI" id="CHEBI:456215"/>
        <dbReference type="EC" id="6.3.4.19"/>
    </reaction>
</comment>
<dbReference type="Pfam" id="PF09179">
    <property type="entry name" value="TilS"/>
    <property type="match status" value="1"/>
</dbReference>
<keyword evidence="5 8" id="KW-0547">Nucleotide-binding</keyword>
<dbReference type="RefSeq" id="WP_053429986.1">
    <property type="nucleotide sequence ID" value="NZ_LGUE01000010.1"/>
</dbReference>
<reference evidence="11" key="1">
    <citation type="submission" date="2015-07" db="EMBL/GenBank/DDBJ databases">
        <title>Fjat-14235 jcm11544.</title>
        <authorList>
            <person name="Liu B."/>
            <person name="Wang J."/>
            <person name="Zhu Y."/>
            <person name="Liu G."/>
            <person name="Chen Q."/>
            <person name="Chen Z."/>
            <person name="Lan J."/>
            <person name="Che J."/>
            <person name="Ge C."/>
            <person name="Shi H."/>
            <person name="Pan Z."/>
            <person name="Liu X."/>
        </authorList>
    </citation>
    <scope>NUCLEOTIDE SEQUENCE [LARGE SCALE GENOMIC DNA]</scope>
    <source>
        <strain evidence="11">JCM 11544</strain>
    </source>
</reference>
<dbReference type="PATRIC" id="fig|189381.12.peg.3978"/>
<evidence type="ECO:0000256" key="7">
    <source>
        <dbReference type="ARBA" id="ARBA00048539"/>
    </source>
</evidence>
<dbReference type="InterPro" id="IPR012094">
    <property type="entry name" value="tRNA_Ile_lys_synt"/>
</dbReference>
<comment type="caution">
    <text evidence="10">The sequence shown here is derived from an EMBL/GenBank/DDBJ whole genome shotgun (WGS) entry which is preliminary data.</text>
</comment>
<feature type="domain" description="Lysidine-tRNA(Ile) synthetase C-terminal" evidence="9">
    <location>
        <begin position="383"/>
        <end position="453"/>
    </location>
</feature>
<dbReference type="Gene3D" id="3.40.50.620">
    <property type="entry name" value="HUPs"/>
    <property type="match status" value="1"/>
</dbReference>
<dbReference type="NCBIfam" id="TIGR02432">
    <property type="entry name" value="lysidine_TilS_N"/>
    <property type="match status" value="1"/>
</dbReference>
<comment type="function">
    <text evidence="8">Ligates lysine onto the cytidine present at position 34 of the AUA codon-specific tRNA(Ile) that contains the anticodon CAU, in an ATP-dependent manner. Cytidine is converted to lysidine, thus changing the amino acid specificity of the tRNA from methionine to isoleucine.</text>
</comment>
<evidence type="ECO:0000256" key="8">
    <source>
        <dbReference type="HAMAP-Rule" id="MF_01161"/>
    </source>
</evidence>
<dbReference type="InterPro" id="IPR012795">
    <property type="entry name" value="tRNA_Ile_lys_synt_N"/>
</dbReference>
<dbReference type="InterPro" id="IPR012796">
    <property type="entry name" value="Lysidine-tRNA-synth_C"/>
</dbReference>
<dbReference type="SMART" id="SM00977">
    <property type="entry name" value="TilS_C"/>
    <property type="match status" value="1"/>
</dbReference>
<dbReference type="STRING" id="189381.GCA_900166615_04446"/>